<accession>A0AAV5IJ44</accession>
<dbReference type="AlphaFoldDB" id="A0AAV5IJ44"/>
<sequence length="99" mass="11205">MVVFLQSFCLDFRGLWKYEERIAPSDAVDILCDPEWAVDARYDDKNHFRARRQMAASEGQIAKKQQLKEQSSTAIKELCNYSTVKHSAIVAAFGGTTTT</sequence>
<comment type="caution">
    <text evidence="1">The sequence shown here is derived from an EMBL/GenBank/DDBJ whole genome shotgun (WGS) entry which is preliminary data.</text>
</comment>
<evidence type="ECO:0000313" key="1">
    <source>
        <dbReference type="EMBL" id="GKV01937.1"/>
    </source>
</evidence>
<reference evidence="1 2" key="1">
    <citation type="journal article" date="2021" name="Commun. Biol.">
        <title>The genome of Shorea leprosula (Dipterocarpaceae) highlights the ecological relevance of drought in aseasonal tropical rainforests.</title>
        <authorList>
            <person name="Ng K.K.S."/>
            <person name="Kobayashi M.J."/>
            <person name="Fawcett J.A."/>
            <person name="Hatakeyama M."/>
            <person name="Paape T."/>
            <person name="Ng C.H."/>
            <person name="Ang C.C."/>
            <person name="Tnah L.H."/>
            <person name="Lee C.T."/>
            <person name="Nishiyama T."/>
            <person name="Sese J."/>
            <person name="O'Brien M.J."/>
            <person name="Copetti D."/>
            <person name="Mohd Noor M.I."/>
            <person name="Ong R.C."/>
            <person name="Putra M."/>
            <person name="Sireger I.Z."/>
            <person name="Indrioko S."/>
            <person name="Kosugi Y."/>
            <person name="Izuno A."/>
            <person name="Isagi Y."/>
            <person name="Lee S.L."/>
            <person name="Shimizu K.K."/>
        </authorList>
    </citation>
    <scope>NUCLEOTIDE SEQUENCE [LARGE SCALE GENOMIC DNA]</scope>
    <source>
        <strain evidence="1">214</strain>
    </source>
</reference>
<proteinExistence type="predicted"/>
<keyword evidence="2" id="KW-1185">Reference proteome</keyword>
<organism evidence="1 2">
    <name type="scientific">Rubroshorea leprosula</name>
    <dbReference type="NCBI Taxonomy" id="152421"/>
    <lineage>
        <taxon>Eukaryota</taxon>
        <taxon>Viridiplantae</taxon>
        <taxon>Streptophyta</taxon>
        <taxon>Embryophyta</taxon>
        <taxon>Tracheophyta</taxon>
        <taxon>Spermatophyta</taxon>
        <taxon>Magnoliopsida</taxon>
        <taxon>eudicotyledons</taxon>
        <taxon>Gunneridae</taxon>
        <taxon>Pentapetalae</taxon>
        <taxon>rosids</taxon>
        <taxon>malvids</taxon>
        <taxon>Malvales</taxon>
        <taxon>Dipterocarpaceae</taxon>
        <taxon>Rubroshorea</taxon>
    </lineage>
</organism>
<dbReference type="EMBL" id="BPVZ01000018">
    <property type="protein sequence ID" value="GKV01937.1"/>
    <property type="molecule type" value="Genomic_DNA"/>
</dbReference>
<protein>
    <submittedName>
        <fullName evidence="1">Uncharacterized protein</fullName>
    </submittedName>
</protein>
<evidence type="ECO:0000313" key="2">
    <source>
        <dbReference type="Proteomes" id="UP001054252"/>
    </source>
</evidence>
<dbReference type="Proteomes" id="UP001054252">
    <property type="component" value="Unassembled WGS sequence"/>
</dbReference>
<name>A0AAV5IJ44_9ROSI</name>
<gene>
    <name evidence="1" type="ORF">SLEP1_g14443</name>
</gene>